<accession>R1EEG5</accession>
<dbReference type="HOGENOM" id="CLU_1377936_0_0_1"/>
<protein>
    <submittedName>
        <fullName evidence="2">Uncharacterized protein</fullName>
    </submittedName>
</protein>
<dbReference type="Proteomes" id="UP000013521">
    <property type="component" value="Unassembled WGS sequence"/>
</dbReference>
<organism evidence="2 3">
    <name type="scientific">Botryosphaeria parva (strain UCR-NP2)</name>
    <name type="common">Grapevine canker fungus</name>
    <name type="synonym">Neofusicoccum parvum</name>
    <dbReference type="NCBI Taxonomy" id="1287680"/>
    <lineage>
        <taxon>Eukaryota</taxon>
        <taxon>Fungi</taxon>
        <taxon>Dikarya</taxon>
        <taxon>Ascomycota</taxon>
        <taxon>Pezizomycotina</taxon>
        <taxon>Dothideomycetes</taxon>
        <taxon>Dothideomycetes incertae sedis</taxon>
        <taxon>Botryosphaeriales</taxon>
        <taxon>Botryosphaeriaceae</taxon>
        <taxon>Neofusicoccum</taxon>
    </lineage>
</organism>
<dbReference type="EMBL" id="KB916531">
    <property type="protein sequence ID" value="EOD45867.1"/>
    <property type="molecule type" value="Genomic_DNA"/>
</dbReference>
<dbReference type="AlphaFoldDB" id="R1EEG5"/>
<sequence length="198" mass="22223">MRLYLPCLIYSNSGYPRDLHEFLDKFDDDRLCQVMTSFDVKKSKSALINVSSKYTHHIDYEGTTTGTPWLRFSVAANAGGTKASVNSQMGKTPYVCSAHVHKDLFMNVPDNYGAIIRKAFEDSIESVSTCNPQYIIPDGTICGASEDAANAMMAQQKTEKEKKSRKGKNGRPIWDWSKGNPSVDDYAKYDCQKPKQKK</sequence>
<evidence type="ECO:0000313" key="2">
    <source>
        <dbReference type="EMBL" id="EOD45867.1"/>
    </source>
</evidence>
<name>R1EEG5_BOTPV</name>
<dbReference type="KEGG" id="npa:UCRNP2_7410"/>
<evidence type="ECO:0000313" key="3">
    <source>
        <dbReference type="Proteomes" id="UP000013521"/>
    </source>
</evidence>
<evidence type="ECO:0000256" key="1">
    <source>
        <dbReference type="SAM" id="MobiDB-lite"/>
    </source>
</evidence>
<feature type="region of interest" description="Disordered" evidence="1">
    <location>
        <begin position="152"/>
        <end position="198"/>
    </location>
</feature>
<proteinExistence type="predicted"/>
<gene>
    <name evidence="2" type="ORF">UCRNP2_7410</name>
</gene>
<reference evidence="3" key="1">
    <citation type="journal article" date="2013" name="Genome Announc.">
        <title>Draft genome sequence of Neofusicoccum parvum isolate UCR-NP2, a fungal vascular pathogen associated with grapevine cankers.</title>
        <authorList>
            <person name="Blanco-Ulate B."/>
            <person name="Rolshausen P."/>
            <person name="Cantu D."/>
        </authorList>
    </citation>
    <scope>NUCLEOTIDE SEQUENCE [LARGE SCALE GENOMIC DNA]</scope>
    <source>
        <strain evidence="3">UCR-NP2</strain>
    </source>
</reference>
<feature type="compositionally biased region" description="Basic and acidic residues" evidence="1">
    <location>
        <begin position="185"/>
        <end position="198"/>
    </location>
</feature>